<dbReference type="Proteomes" id="UP000605259">
    <property type="component" value="Unassembled WGS sequence"/>
</dbReference>
<dbReference type="RefSeq" id="WP_188387352.1">
    <property type="nucleotide sequence ID" value="NZ_BMFK01000001.1"/>
</dbReference>
<dbReference type="AlphaFoldDB" id="A0A917EM66"/>
<protein>
    <submittedName>
        <fullName evidence="1">Uncharacterized protein</fullName>
    </submittedName>
</protein>
<comment type="caution">
    <text evidence="1">The sequence shown here is derived from an EMBL/GenBank/DDBJ whole genome shotgun (WGS) entry which is preliminary data.</text>
</comment>
<reference evidence="1" key="1">
    <citation type="journal article" date="2014" name="Int. J. Syst. Evol. Microbiol.">
        <title>Complete genome sequence of Corynebacterium casei LMG S-19264T (=DSM 44701T), isolated from a smear-ripened cheese.</title>
        <authorList>
            <consortium name="US DOE Joint Genome Institute (JGI-PGF)"/>
            <person name="Walter F."/>
            <person name="Albersmeier A."/>
            <person name="Kalinowski J."/>
            <person name="Ruckert C."/>
        </authorList>
    </citation>
    <scope>NUCLEOTIDE SEQUENCE</scope>
    <source>
        <strain evidence="1">CGMCC 1.12698</strain>
    </source>
</reference>
<reference evidence="1" key="2">
    <citation type="submission" date="2020-09" db="EMBL/GenBank/DDBJ databases">
        <authorList>
            <person name="Sun Q."/>
            <person name="Zhou Y."/>
        </authorList>
    </citation>
    <scope>NUCLEOTIDE SEQUENCE</scope>
    <source>
        <strain evidence="1">CGMCC 1.12698</strain>
    </source>
</reference>
<accession>A0A917EM66</accession>
<proteinExistence type="predicted"/>
<name>A0A917EM66_9BACI</name>
<gene>
    <name evidence="1" type="ORF">GCM10007140_10510</name>
</gene>
<evidence type="ECO:0000313" key="2">
    <source>
        <dbReference type="Proteomes" id="UP000605259"/>
    </source>
</evidence>
<keyword evidence="2" id="KW-1185">Reference proteome</keyword>
<dbReference type="EMBL" id="BMFK01000001">
    <property type="protein sequence ID" value="GGE62161.1"/>
    <property type="molecule type" value="Genomic_DNA"/>
</dbReference>
<organism evidence="1 2">
    <name type="scientific">Priestia taiwanensis</name>
    <dbReference type="NCBI Taxonomy" id="1347902"/>
    <lineage>
        <taxon>Bacteria</taxon>
        <taxon>Bacillati</taxon>
        <taxon>Bacillota</taxon>
        <taxon>Bacilli</taxon>
        <taxon>Bacillales</taxon>
        <taxon>Bacillaceae</taxon>
        <taxon>Priestia</taxon>
    </lineage>
</organism>
<sequence length="82" mass="9723">MQRRYYTVPVEEPVGDLPEIDENGIPIYYLCFIGKDIIEDFHEKADGNDDLARQWAKNGVRHVIKYGLNTADYIYNRKFVRR</sequence>
<evidence type="ECO:0000313" key="1">
    <source>
        <dbReference type="EMBL" id="GGE62161.1"/>
    </source>
</evidence>